<dbReference type="Proteomes" id="UP000827976">
    <property type="component" value="Chromosome 7"/>
</dbReference>
<sequence length="208" mass="23222">MMAREKAELFSDNPGDRSSFSFLDLLGMRDFIPSSLLEHPPESSITSTSVEADPPKLNKPRSEKKGQKRKKGPRFAFRTKSEVDHLEDGYRWRKYGQKAVKNSPYPRSYYRCTCVTCGVKKRVERSFEDPSVVVTTYEGQHTHPCPIAPRGVMPEVAGLAFAPPPVQVNTFIGGYSYLPLDARHVYGLPSSSSSSPAYPTANNAPFLF</sequence>
<name>A0ACB7VP64_DIOAL</name>
<gene>
    <name evidence="1" type="ORF">IHE45_07G012200</name>
</gene>
<reference evidence="2" key="1">
    <citation type="journal article" date="2022" name="Nat. Commun.">
        <title>Chromosome evolution and the genetic basis of agronomically important traits in greater yam.</title>
        <authorList>
            <person name="Bredeson J.V."/>
            <person name="Lyons J.B."/>
            <person name="Oniyinde I.O."/>
            <person name="Okereke N.R."/>
            <person name="Kolade O."/>
            <person name="Nnabue I."/>
            <person name="Nwadili C.O."/>
            <person name="Hribova E."/>
            <person name="Parker M."/>
            <person name="Nwogha J."/>
            <person name="Shu S."/>
            <person name="Carlson J."/>
            <person name="Kariba R."/>
            <person name="Muthemba S."/>
            <person name="Knop K."/>
            <person name="Barton G.J."/>
            <person name="Sherwood A.V."/>
            <person name="Lopez-Montes A."/>
            <person name="Asiedu R."/>
            <person name="Jamnadass R."/>
            <person name="Muchugi A."/>
            <person name="Goodstein D."/>
            <person name="Egesi C.N."/>
            <person name="Featherston J."/>
            <person name="Asfaw A."/>
            <person name="Simpson G.G."/>
            <person name="Dolezel J."/>
            <person name="Hendre P.S."/>
            <person name="Van Deynze A."/>
            <person name="Kumar P.L."/>
            <person name="Obidiegwu J.E."/>
            <person name="Bhattacharjee R."/>
            <person name="Rokhsar D.S."/>
        </authorList>
    </citation>
    <scope>NUCLEOTIDE SEQUENCE [LARGE SCALE GENOMIC DNA]</scope>
    <source>
        <strain evidence="2">cv. TDa95/00328</strain>
    </source>
</reference>
<dbReference type="EMBL" id="CM037017">
    <property type="protein sequence ID" value="KAH7676391.1"/>
    <property type="molecule type" value="Genomic_DNA"/>
</dbReference>
<evidence type="ECO:0000313" key="2">
    <source>
        <dbReference type="Proteomes" id="UP000827976"/>
    </source>
</evidence>
<evidence type="ECO:0000313" key="1">
    <source>
        <dbReference type="EMBL" id="KAH7676391.1"/>
    </source>
</evidence>
<proteinExistence type="predicted"/>
<accession>A0ACB7VP64</accession>
<organism evidence="1 2">
    <name type="scientific">Dioscorea alata</name>
    <name type="common">Purple yam</name>
    <dbReference type="NCBI Taxonomy" id="55571"/>
    <lineage>
        <taxon>Eukaryota</taxon>
        <taxon>Viridiplantae</taxon>
        <taxon>Streptophyta</taxon>
        <taxon>Embryophyta</taxon>
        <taxon>Tracheophyta</taxon>
        <taxon>Spermatophyta</taxon>
        <taxon>Magnoliopsida</taxon>
        <taxon>Liliopsida</taxon>
        <taxon>Dioscoreales</taxon>
        <taxon>Dioscoreaceae</taxon>
        <taxon>Dioscorea</taxon>
    </lineage>
</organism>
<protein>
    <submittedName>
        <fullName evidence="1">WRKY domain-containing protein</fullName>
    </submittedName>
</protein>
<comment type="caution">
    <text evidence="1">The sequence shown here is derived from an EMBL/GenBank/DDBJ whole genome shotgun (WGS) entry which is preliminary data.</text>
</comment>
<keyword evidence="2" id="KW-1185">Reference proteome</keyword>